<organism evidence="1 2">
    <name type="scientific">Candidatus Buchananbacteria bacterium RIFCSPHIGHO2_01_FULL_39_14</name>
    <dbReference type="NCBI Taxonomy" id="1797532"/>
    <lineage>
        <taxon>Bacteria</taxon>
        <taxon>Candidatus Buchananiibacteriota</taxon>
    </lineage>
</organism>
<dbReference type="AlphaFoldDB" id="A0A1G1XXY2"/>
<dbReference type="EMBL" id="MHIB01000012">
    <property type="protein sequence ID" value="OGY44794.1"/>
    <property type="molecule type" value="Genomic_DNA"/>
</dbReference>
<dbReference type="Proteomes" id="UP000178930">
    <property type="component" value="Unassembled WGS sequence"/>
</dbReference>
<proteinExistence type="predicted"/>
<comment type="caution">
    <text evidence="1">The sequence shown here is derived from an EMBL/GenBank/DDBJ whole genome shotgun (WGS) entry which is preliminary data.</text>
</comment>
<name>A0A1G1XXY2_9BACT</name>
<evidence type="ECO:0000313" key="2">
    <source>
        <dbReference type="Proteomes" id="UP000178930"/>
    </source>
</evidence>
<accession>A0A1G1XXY2</accession>
<reference evidence="1 2" key="1">
    <citation type="journal article" date="2016" name="Nat. Commun.">
        <title>Thousands of microbial genomes shed light on interconnected biogeochemical processes in an aquifer system.</title>
        <authorList>
            <person name="Anantharaman K."/>
            <person name="Brown C.T."/>
            <person name="Hug L.A."/>
            <person name="Sharon I."/>
            <person name="Castelle C.J."/>
            <person name="Probst A.J."/>
            <person name="Thomas B.C."/>
            <person name="Singh A."/>
            <person name="Wilkins M.J."/>
            <person name="Karaoz U."/>
            <person name="Brodie E.L."/>
            <person name="Williams K.H."/>
            <person name="Hubbard S.S."/>
            <person name="Banfield J.F."/>
        </authorList>
    </citation>
    <scope>NUCLEOTIDE SEQUENCE [LARGE SCALE GENOMIC DNA]</scope>
</reference>
<protein>
    <submittedName>
        <fullName evidence="1">Uncharacterized protein</fullName>
    </submittedName>
</protein>
<gene>
    <name evidence="1" type="ORF">A2729_02820</name>
</gene>
<evidence type="ECO:0000313" key="1">
    <source>
        <dbReference type="EMBL" id="OGY44794.1"/>
    </source>
</evidence>
<sequence length="104" mass="12130">MFFEEEVNPMFLKVEVLEGMGLKLELEFRHRKRWFTNFHVSVKPDGEISATHDLTDEDHWSLQAELKQDGSVLFTLPKRAKFLARPEGQRRELREFIAAAGLAD</sequence>